<dbReference type="Proteomes" id="UP000677228">
    <property type="component" value="Unassembled WGS sequence"/>
</dbReference>
<feature type="region of interest" description="Disordered" evidence="2">
    <location>
        <begin position="142"/>
        <end position="164"/>
    </location>
</feature>
<dbReference type="Pfam" id="PF16589">
    <property type="entry name" value="BRCT_2"/>
    <property type="match status" value="1"/>
</dbReference>
<evidence type="ECO:0000313" key="5">
    <source>
        <dbReference type="EMBL" id="CAF3786098.1"/>
    </source>
</evidence>
<protein>
    <recommendedName>
        <fullName evidence="3">BRCT domain-containing protein</fullName>
    </recommendedName>
</protein>
<evidence type="ECO:0000313" key="6">
    <source>
        <dbReference type="Proteomes" id="UP000682733"/>
    </source>
</evidence>
<dbReference type="Proteomes" id="UP000682733">
    <property type="component" value="Unassembled WGS sequence"/>
</dbReference>
<feature type="compositionally biased region" description="Acidic residues" evidence="2">
    <location>
        <begin position="154"/>
        <end position="164"/>
    </location>
</feature>
<feature type="coiled-coil region" evidence="1">
    <location>
        <begin position="50"/>
        <end position="77"/>
    </location>
</feature>
<organism evidence="5 6">
    <name type="scientific">Didymodactylos carnosus</name>
    <dbReference type="NCBI Taxonomy" id="1234261"/>
    <lineage>
        <taxon>Eukaryota</taxon>
        <taxon>Metazoa</taxon>
        <taxon>Spiralia</taxon>
        <taxon>Gnathifera</taxon>
        <taxon>Rotifera</taxon>
        <taxon>Eurotatoria</taxon>
        <taxon>Bdelloidea</taxon>
        <taxon>Philodinida</taxon>
        <taxon>Philodinidae</taxon>
        <taxon>Didymodactylos</taxon>
    </lineage>
</organism>
<evidence type="ECO:0000313" key="4">
    <source>
        <dbReference type="EMBL" id="CAF1017027.1"/>
    </source>
</evidence>
<sequence length="536" mass="61656">MFSKRCPEPNYEQYPNHYFPNMPICTLIEHQNSCNHCLIEVMQRQIDEYFKTVSASISNLRLNIEKLEQQHSNDKLDSLIDEMAKNYVEVSNSNSTHMMDYLHNSDAEQASQFSSDSGIEREDVSRHFESMLAEMNMHGDMNEIDGAANSMSGAEDDDDDDDNDGIDLIRIEDVEEEVVWLSFSNETIHISNEQCACTTSKENDEKVVQEGSESTLLVSAQVVLRIFLNFLGRNEQITETYSSSFISNNDIQNEIIDKGHRTSTDHEENAFSPKQIDKRKLDAENYSVMKRSRVVEVLKTFDTSSIEHKPMNRKSLRSKEIQQTTPGDRYNLRRRESLPKFDRRTSYEKGEQLCVALSTNLTFTEQQLNSLKDLGFQLVDGNSQVDVFVANSVGGTKEFFACLARGVPIVNSLWIDAVLKTRKTQPFAKFCLKDKYNEKRYNFKLKESIRRAKLEGIFNDYKVYCTNETVQSLKNLLVTAGAEVIDTYNNPSNDLLIVVAQKQKENYEDLRKFGYNVVSEKWVLFAILRQQLDLDT</sequence>
<accession>A0A8S2IXY2</accession>
<dbReference type="CDD" id="cd18432">
    <property type="entry name" value="BRCT_PAXIP1_rpt6_like"/>
    <property type="match status" value="1"/>
</dbReference>
<dbReference type="AlphaFoldDB" id="A0A8S2IXY2"/>
<dbReference type="InterPro" id="IPR036420">
    <property type="entry name" value="BRCT_dom_sf"/>
</dbReference>
<dbReference type="PANTHER" id="PTHR47667">
    <property type="entry name" value="REGULATOR OF TY1 TRANSPOSITION PROTEIN 107"/>
    <property type="match status" value="1"/>
</dbReference>
<dbReference type="Pfam" id="PF16770">
    <property type="entry name" value="RTT107_BRCT_5"/>
    <property type="match status" value="1"/>
</dbReference>
<dbReference type="InterPro" id="IPR001357">
    <property type="entry name" value="BRCT_dom"/>
</dbReference>
<dbReference type="SMART" id="SM00292">
    <property type="entry name" value="BRCT"/>
    <property type="match status" value="2"/>
</dbReference>
<reference evidence="5" key="1">
    <citation type="submission" date="2021-02" db="EMBL/GenBank/DDBJ databases">
        <authorList>
            <person name="Nowell W R."/>
        </authorList>
    </citation>
    <scope>NUCLEOTIDE SEQUENCE</scope>
</reference>
<name>A0A8S2IXY2_9BILA</name>
<dbReference type="PANTHER" id="PTHR47667:SF1">
    <property type="entry name" value="REGULATOR OF TY1 TRANSPOSITION PROTEIN 107"/>
    <property type="match status" value="1"/>
</dbReference>
<gene>
    <name evidence="4" type="ORF">OVA965_LOCUS15334</name>
    <name evidence="5" type="ORF">TMI583_LOCUS15340</name>
</gene>
<evidence type="ECO:0000256" key="2">
    <source>
        <dbReference type="SAM" id="MobiDB-lite"/>
    </source>
</evidence>
<proteinExistence type="predicted"/>
<dbReference type="InterPro" id="IPR053036">
    <property type="entry name" value="CellCycle_DNARepair_Reg"/>
</dbReference>
<feature type="non-terminal residue" evidence="5">
    <location>
        <position position="1"/>
    </location>
</feature>
<evidence type="ECO:0000259" key="3">
    <source>
        <dbReference type="PROSITE" id="PS50172"/>
    </source>
</evidence>
<dbReference type="EMBL" id="CAJNOK010006874">
    <property type="protein sequence ID" value="CAF1017027.1"/>
    <property type="molecule type" value="Genomic_DNA"/>
</dbReference>
<feature type="region of interest" description="Disordered" evidence="2">
    <location>
        <begin position="309"/>
        <end position="328"/>
    </location>
</feature>
<comment type="caution">
    <text evidence="5">The sequence shown here is derived from an EMBL/GenBank/DDBJ whole genome shotgun (WGS) entry which is preliminary data.</text>
</comment>
<dbReference type="CDD" id="cd17744">
    <property type="entry name" value="BRCT_MDC1_rpt1"/>
    <property type="match status" value="1"/>
</dbReference>
<feature type="domain" description="BRCT" evidence="3">
    <location>
        <begin position="453"/>
        <end position="532"/>
    </location>
</feature>
<dbReference type="SUPFAM" id="SSF52113">
    <property type="entry name" value="BRCT domain"/>
    <property type="match status" value="2"/>
</dbReference>
<keyword evidence="1" id="KW-0175">Coiled coil</keyword>
<dbReference type="Gene3D" id="3.40.50.10190">
    <property type="entry name" value="BRCT domain"/>
    <property type="match status" value="2"/>
</dbReference>
<dbReference type="EMBL" id="CAJOBA010006883">
    <property type="protein sequence ID" value="CAF3786098.1"/>
    <property type="molecule type" value="Genomic_DNA"/>
</dbReference>
<dbReference type="PROSITE" id="PS50172">
    <property type="entry name" value="BRCT"/>
    <property type="match status" value="1"/>
</dbReference>
<evidence type="ECO:0000256" key="1">
    <source>
        <dbReference type="SAM" id="Coils"/>
    </source>
</evidence>